<dbReference type="Gene3D" id="3.80.10.10">
    <property type="entry name" value="Ribonuclease Inhibitor"/>
    <property type="match status" value="1"/>
</dbReference>
<keyword evidence="2" id="KW-1185">Reference proteome</keyword>
<dbReference type="InterPro" id="IPR032675">
    <property type="entry name" value="LRR_dom_sf"/>
</dbReference>
<reference evidence="1 2" key="1">
    <citation type="journal article" date="2018" name="Sci. Rep.">
        <title>Comparative genomics provides insights into the lifestyle and reveals functional heterogeneity of dark septate endophytic fungi.</title>
        <authorList>
            <person name="Knapp D.G."/>
            <person name="Nemeth J.B."/>
            <person name="Barry K."/>
            <person name="Hainaut M."/>
            <person name="Henrissat B."/>
            <person name="Johnson J."/>
            <person name="Kuo A."/>
            <person name="Lim J.H.P."/>
            <person name="Lipzen A."/>
            <person name="Nolan M."/>
            <person name="Ohm R.A."/>
            <person name="Tamas L."/>
            <person name="Grigoriev I.V."/>
            <person name="Spatafora J.W."/>
            <person name="Nagy L.G."/>
            <person name="Kovacs G.M."/>
        </authorList>
    </citation>
    <scope>NUCLEOTIDE SEQUENCE [LARGE SCALE GENOMIC DNA]</scope>
    <source>
        <strain evidence="1 2">DSE2036</strain>
    </source>
</reference>
<dbReference type="AlphaFoldDB" id="A0A2V1D429"/>
<accession>A0A2V1D429</accession>
<evidence type="ECO:0000313" key="2">
    <source>
        <dbReference type="Proteomes" id="UP000244855"/>
    </source>
</evidence>
<protein>
    <submittedName>
        <fullName evidence="1">Uncharacterized protein</fullName>
    </submittedName>
</protein>
<sequence>MLIVDVILNLFRTLAGKVASVRGLKDDQGKDSTLPWDNTFGSQLSLTETMLLDLPAEILLAIAEQVAEKKDLKHLCEVSTYLYSIVIPILYERITVSPQDEDLLDNIDVSPLVRTCYTPRNLLSHTKNIEVASQFHTRTRVRCVHSDDWDWNSFDDGEGEHPSIDRLAANLMPLLEGCRVNSLRSFTWALGTCIPREIIGCSGYLPLKQKLIESIRLITDGACDYNLNSQSPTNLSDFTHLKKLSWSGLRSENDIETLQDTIKQVSHQLVELELNFINWSEVQAALFVDDDDSDTFFVRSILELPLQSTIRMFPALQVLSLSGLSFESAAEEMASAFDFSSLRSLKMRLCSGWEEFLLCGSRLNRPTRLKCLEIQPTLSNEVSAEGSISEFLRSFHGLLDPITRLESYSRIVGII</sequence>
<dbReference type="SUPFAM" id="SSF52047">
    <property type="entry name" value="RNI-like"/>
    <property type="match status" value="1"/>
</dbReference>
<gene>
    <name evidence="1" type="ORF">DM02DRAFT_677626</name>
</gene>
<organism evidence="1 2">
    <name type="scientific">Periconia macrospinosa</name>
    <dbReference type="NCBI Taxonomy" id="97972"/>
    <lineage>
        <taxon>Eukaryota</taxon>
        <taxon>Fungi</taxon>
        <taxon>Dikarya</taxon>
        <taxon>Ascomycota</taxon>
        <taxon>Pezizomycotina</taxon>
        <taxon>Dothideomycetes</taxon>
        <taxon>Pleosporomycetidae</taxon>
        <taxon>Pleosporales</taxon>
        <taxon>Massarineae</taxon>
        <taxon>Periconiaceae</taxon>
        <taxon>Periconia</taxon>
    </lineage>
</organism>
<evidence type="ECO:0000313" key="1">
    <source>
        <dbReference type="EMBL" id="PVH92243.1"/>
    </source>
</evidence>
<dbReference type="OrthoDB" id="3785457at2759"/>
<dbReference type="EMBL" id="KZ805703">
    <property type="protein sequence ID" value="PVH92243.1"/>
    <property type="molecule type" value="Genomic_DNA"/>
</dbReference>
<dbReference type="Proteomes" id="UP000244855">
    <property type="component" value="Unassembled WGS sequence"/>
</dbReference>
<proteinExistence type="predicted"/>
<name>A0A2V1D429_9PLEO</name>